<gene>
    <name evidence="1" type="ORF">EVAR_67607_1</name>
</gene>
<comment type="caution">
    <text evidence="1">The sequence shown here is derived from an EMBL/GenBank/DDBJ whole genome shotgun (WGS) entry which is preliminary data.</text>
</comment>
<sequence>MMTEKIDVPGPFLFSFRITASSSELNIIIFYKDNSGLKEDVVIRVERGLDLDAAGCGRPIDSAAARLRPAIALWHVANNKLTD</sequence>
<evidence type="ECO:0000313" key="2">
    <source>
        <dbReference type="Proteomes" id="UP000299102"/>
    </source>
</evidence>
<evidence type="ECO:0000313" key="1">
    <source>
        <dbReference type="EMBL" id="GBP89795.1"/>
    </source>
</evidence>
<reference evidence="1 2" key="1">
    <citation type="journal article" date="2019" name="Commun. Biol.">
        <title>The bagworm genome reveals a unique fibroin gene that provides high tensile strength.</title>
        <authorList>
            <person name="Kono N."/>
            <person name="Nakamura H."/>
            <person name="Ohtoshi R."/>
            <person name="Tomita M."/>
            <person name="Numata K."/>
            <person name="Arakawa K."/>
        </authorList>
    </citation>
    <scope>NUCLEOTIDE SEQUENCE [LARGE SCALE GENOMIC DNA]</scope>
</reference>
<organism evidence="1 2">
    <name type="scientific">Eumeta variegata</name>
    <name type="common">Bagworm moth</name>
    <name type="synonym">Eumeta japonica</name>
    <dbReference type="NCBI Taxonomy" id="151549"/>
    <lineage>
        <taxon>Eukaryota</taxon>
        <taxon>Metazoa</taxon>
        <taxon>Ecdysozoa</taxon>
        <taxon>Arthropoda</taxon>
        <taxon>Hexapoda</taxon>
        <taxon>Insecta</taxon>
        <taxon>Pterygota</taxon>
        <taxon>Neoptera</taxon>
        <taxon>Endopterygota</taxon>
        <taxon>Lepidoptera</taxon>
        <taxon>Glossata</taxon>
        <taxon>Ditrysia</taxon>
        <taxon>Tineoidea</taxon>
        <taxon>Psychidae</taxon>
        <taxon>Oiketicinae</taxon>
        <taxon>Eumeta</taxon>
    </lineage>
</organism>
<protein>
    <submittedName>
        <fullName evidence="1">Uncharacterized protein</fullName>
    </submittedName>
</protein>
<proteinExistence type="predicted"/>
<dbReference type="AlphaFoldDB" id="A0A4C1ZT38"/>
<dbReference type="EMBL" id="BGZK01002030">
    <property type="protein sequence ID" value="GBP89795.1"/>
    <property type="molecule type" value="Genomic_DNA"/>
</dbReference>
<keyword evidence="2" id="KW-1185">Reference proteome</keyword>
<name>A0A4C1ZT38_EUMVA</name>
<accession>A0A4C1ZT38</accession>
<dbReference type="Proteomes" id="UP000299102">
    <property type="component" value="Unassembled WGS sequence"/>
</dbReference>